<dbReference type="Pfam" id="PF08757">
    <property type="entry name" value="CotH"/>
    <property type="match status" value="1"/>
</dbReference>
<dbReference type="KEGG" id="mbas:ALGA_0217"/>
<keyword evidence="2" id="KW-1185">Reference proteome</keyword>
<dbReference type="AlphaFoldDB" id="A0A1Y1CEZ9"/>
<evidence type="ECO:0000313" key="1">
    <source>
        <dbReference type="EMBL" id="BAX78612.1"/>
    </source>
</evidence>
<evidence type="ECO:0008006" key="3">
    <source>
        <dbReference type="Google" id="ProtNLM"/>
    </source>
</evidence>
<protein>
    <recommendedName>
        <fullName evidence="3">Spore coat protein CotH</fullName>
    </recommendedName>
</protein>
<reference evidence="1 2" key="1">
    <citation type="journal article" date="2018" name="Mar. Genomics">
        <title>Complete genome sequence of Marinifilaceae bacterium strain SPP2, isolated from the Antarctic marine sediment.</title>
        <authorList>
            <person name="Watanabe M."/>
            <person name="Kojima H."/>
            <person name="Fukui M."/>
        </authorList>
    </citation>
    <scope>NUCLEOTIDE SEQUENCE [LARGE SCALE GENOMIC DNA]</scope>
    <source>
        <strain evidence="1 2">SPP2</strain>
    </source>
</reference>
<accession>A0A1Y1CEZ9</accession>
<sequence>MHRLLQIVILFILYPSLTFSNENSGQKDSLAGGRMFDADIIHEIRIQFLQCAAWDSLFVMKKERDSLSIRRYLQGNVMVDGNQYFSCGVRIKGESSFDFYPGKKKSLKIKFGEFIKKQKLDGLKTINLNNAFRDPSFMREKLYLDFMREEGLPVPRCTYANVYFNGEHLGLYLVTEEVDRGFLERNFQNKKGAFFKGEPNSTFTYLGEDQLLYEQDYKNKNESANDYTHLMELIRVINGTSGMASSDSLKIDDVFNVESCLKIFAISSLFLNVDTYNLLYPHNYYLYKNTRTKKFEWIPYDGNYALCAFSPVFNLNEAENLSVFYEHDSFDHPLTKLLFSKAEYRKFYTDYIAYLVKDKFTNRALSNEIEVLARKIRRSVYYDSHKMYSNAEFEKNIKSSIGDENDAGAFIPGLESFIKQRIKAVKKELGIKEEGNQ</sequence>
<name>A0A1Y1CEZ9_9BACT</name>
<reference evidence="2" key="2">
    <citation type="journal article" date="2020" name="Antonie Van Leeuwenhoek">
        <title>Labilibaculum antarcticum sp. nov., a novel facultative anaerobic, psychrotorelant bacterium isolated from marine sediment of Antarctica.</title>
        <authorList>
            <person name="Watanabe M."/>
            <person name="Kojima H."/>
            <person name="Fukui M."/>
        </authorList>
    </citation>
    <scope>NUCLEOTIDE SEQUENCE [LARGE SCALE GENOMIC DNA]</scope>
    <source>
        <strain evidence="2">SPP2</strain>
    </source>
</reference>
<organism evidence="1 2">
    <name type="scientific">Labilibaculum antarcticum</name>
    <dbReference type="NCBI Taxonomy" id="1717717"/>
    <lineage>
        <taxon>Bacteria</taxon>
        <taxon>Pseudomonadati</taxon>
        <taxon>Bacteroidota</taxon>
        <taxon>Bacteroidia</taxon>
        <taxon>Marinilabiliales</taxon>
        <taxon>Marinifilaceae</taxon>
        <taxon>Labilibaculum</taxon>
    </lineage>
</organism>
<proteinExistence type="predicted"/>
<dbReference type="RefSeq" id="WP_096427545.1">
    <property type="nucleotide sequence ID" value="NZ_AP018042.1"/>
</dbReference>
<dbReference type="PANTHER" id="PTHR40050:SF1">
    <property type="entry name" value="INNER SPORE COAT PROTEIN H"/>
    <property type="match status" value="1"/>
</dbReference>
<dbReference type="OrthoDB" id="8901262at2"/>
<evidence type="ECO:0000313" key="2">
    <source>
        <dbReference type="Proteomes" id="UP000218267"/>
    </source>
</evidence>
<gene>
    <name evidence="1" type="ORF">ALGA_0217</name>
</gene>
<dbReference type="Proteomes" id="UP000218267">
    <property type="component" value="Chromosome"/>
</dbReference>
<dbReference type="PANTHER" id="PTHR40050">
    <property type="entry name" value="INNER SPORE COAT PROTEIN H"/>
    <property type="match status" value="1"/>
</dbReference>
<dbReference type="InterPro" id="IPR014867">
    <property type="entry name" value="Spore_coat_CotH_CotH2/3/7"/>
</dbReference>
<dbReference type="EMBL" id="AP018042">
    <property type="protein sequence ID" value="BAX78612.1"/>
    <property type="molecule type" value="Genomic_DNA"/>
</dbReference>